<dbReference type="Proteomes" id="UP000005089">
    <property type="component" value="Unassembled WGS sequence"/>
</dbReference>
<dbReference type="GO" id="GO:0009002">
    <property type="term" value="F:serine-type D-Ala-D-Ala carboxypeptidase activity"/>
    <property type="evidence" value="ECO:0007669"/>
    <property type="project" value="UniProtKB-EC"/>
</dbReference>
<evidence type="ECO:0000256" key="10">
    <source>
        <dbReference type="ARBA" id="ARBA00022984"/>
    </source>
</evidence>
<evidence type="ECO:0000256" key="2">
    <source>
        <dbReference type="ARBA" id="ARBA00004752"/>
    </source>
</evidence>
<evidence type="ECO:0000256" key="13">
    <source>
        <dbReference type="RuleBase" id="RU004016"/>
    </source>
</evidence>
<keyword evidence="8 15" id="KW-0378">Hydrolase</keyword>
<dbReference type="Gene3D" id="3.40.710.10">
    <property type="entry name" value="DD-peptidase/beta-lactamase superfamily"/>
    <property type="match status" value="1"/>
</dbReference>
<proteinExistence type="inferred from homology"/>
<dbReference type="SUPFAM" id="SSF69189">
    <property type="entry name" value="Penicillin-binding protein associated domain"/>
    <property type="match status" value="1"/>
</dbReference>
<sequence length="397" mass="43807">MSRKLQGSGTDSHYIFMKKSKFVVLFLFFWCFLFNVHAAGVAAPTLTSRSWLLIDVVSNQVLASSNSQERIRAGTPARLMTAYLVFGAIKDGKLNLDKTVSVSDEIGAMESGGPRMFLQPGSSVTIQQLLDGLIVQGSEDAALTLALAVSGDEKSFVDLMNREAVRLGMKSTNFTHPYETADKDSYSTPNDLSVLAVNLMRDYPDYYSGFSTREFTYNKITQRNPNRLLWVDPTVDGLVASAGVRDSMVVSARRDSILGERRMLSVVVGAVSDQARAQESLKLLNWGFQNFDTIRLYEKNQVVASPEVWKGSSGDVDIGFNVDTYVSVPKGEISRLKTVLERNDPLIAPINEGSQVGVLKILVGDKVIAELPVLALEQINVASFLGIIWDTIRLWFK</sequence>
<name>C3XC84_OXAFO</name>
<evidence type="ECO:0000256" key="5">
    <source>
        <dbReference type="ARBA" id="ARBA00022645"/>
    </source>
</evidence>
<dbReference type="GO" id="GO:0009252">
    <property type="term" value="P:peptidoglycan biosynthetic process"/>
    <property type="evidence" value="ECO:0007669"/>
    <property type="project" value="UniProtKB-UniPathway"/>
</dbReference>
<evidence type="ECO:0000256" key="9">
    <source>
        <dbReference type="ARBA" id="ARBA00022960"/>
    </source>
</evidence>
<evidence type="ECO:0000256" key="4">
    <source>
        <dbReference type="ARBA" id="ARBA00012448"/>
    </source>
</evidence>
<evidence type="ECO:0000256" key="7">
    <source>
        <dbReference type="ARBA" id="ARBA00022729"/>
    </source>
</evidence>
<evidence type="ECO:0000256" key="6">
    <source>
        <dbReference type="ARBA" id="ARBA00022670"/>
    </source>
</evidence>
<dbReference type="Pfam" id="PF07943">
    <property type="entry name" value="PBP5_C"/>
    <property type="match status" value="1"/>
</dbReference>
<dbReference type="AlphaFoldDB" id="C3XC84"/>
<dbReference type="InterPro" id="IPR012907">
    <property type="entry name" value="Peptidase_S11_C"/>
</dbReference>
<keyword evidence="16" id="KW-1185">Reference proteome</keyword>
<evidence type="ECO:0000259" key="14">
    <source>
        <dbReference type="SMART" id="SM00936"/>
    </source>
</evidence>
<comment type="function">
    <text evidence="1">Removes C-terminal D-alanyl residues from sugar-peptide cell wall precursors.</text>
</comment>
<dbReference type="InterPro" id="IPR037167">
    <property type="entry name" value="Peptidase_S11_C_sf"/>
</dbReference>
<dbReference type="Gene3D" id="2.60.410.10">
    <property type="entry name" value="D-Ala-D-Ala carboxypeptidase, C-terminal domain"/>
    <property type="match status" value="1"/>
</dbReference>
<evidence type="ECO:0000256" key="11">
    <source>
        <dbReference type="ARBA" id="ARBA00023316"/>
    </source>
</evidence>
<dbReference type="EC" id="3.4.16.4" evidence="4"/>
<dbReference type="HOGENOM" id="CLU_027070_8_1_4"/>
<dbReference type="PANTHER" id="PTHR21581">
    <property type="entry name" value="D-ALANYL-D-ALANINE CARBOXYPEPTIDASE"/>
    <property type="match status" value="1"/>
</dbReference>
<feature type="domain" description="Peptidase S11 D-Ala-D-Ala carboxypeptidase A C-terminal" evidence="14">
    <location>
        <begin position="291"/>
        <end position="381"/>
    </location>
</feature>
<dbReference type="PANTHER" id="PTHR21581:SF6">
    <property type="entry name" value="TRAFFICKING PROTEIN PARTICLE COMPLEX SUBUNIT 12"/>
    <property type="match status" value="1"/>
</dbReference>
<reference evidence="15 16" key="1">
    <citation type="submission" date="2009-02" db="EMBL/GenBank/DDBJ databases">
        <title>The Genome Sequence of Oxalobacter formigenes OXCC13.</title>
        <authorList>
            <consortium name="The Broad Institute Genome Sequencing Platform"/>
            <person name="Ward D."/>
            <person name="Young S.K."/>
            <person name="Kodira C.D."/>
            <person name="Zeng Q."/>
            <person name="Koehrsen M."/>
            <person name="Alvarado L."/>
            <person name="Berlin A."/>
            <person name="Borenstein D."/>
            <person name="Chen Z."/>
            <person name="Engels R."/>
            <person name="Freedman E."/>
            <person name="Gellesch M."/>
            <person name="Goldberg J."/>
            <person name="Griggs A."/>
            <person name="Gujja S."/>
            <person name="Heiman D."/>
            <person name="Hepburn T."/>
            <person name="Howarth C."/>
            <person name="Jen D."/>
            <person name="Larson L."/>
            <person name="Lewis B."/>
            <person name="Mehta T."/>
            <person name="Park D."/>
            <person name="Pearson M."/>
            <person name="Roberts A."/>
            <person name="Saif S."/>
            <person name="Shea T."/>
            <person name="Shenoy N."/>
            <person name="Sisk P."/>
            <person name="Stolte C."/>
            <person name="Sykes S."/>
            <person name="Walk T."/>
            <person name="White J."/>
            <person name="Yandava C."/>
            <person name="Allison M.J."/>
            <person name="Lander E."/>
            <person name="Nusbaum C."/>
            <person name="Galagan J."/>
            <person name="Birren B."/>
        </authorList>
    </citation>
    <scope>NUCLEOTIDE SEQUENCE [LARGE SCALE GENOMIC DNA]</scope>
    <source>
        <strain evidence="15 16">OXCC13</strain>
    </source>
</reference>
<dbReference type="GO" id="GO:0008360">
    <property type="term" value="P:regulation of cell shape"/>
    <property type="evidence" value="ECO:0007669"/>
    <property type="project" value="UniProtKB-KW"/>
</dbReference>
<keyword evidence="6" id="KW-0645">Protease</keyword>
<evidence type="ECO:0000256" key="3">
    <source>
        <dbReference type="ARBA" id="ARBA00007164"/>
    </source>
</evidence>
<protein>
    <recommendedName>
        <fullName evidence="4">serine-type D-Ala-D-Ala carboxypeptidase</fullName>
        <ecNumber evidence="4">3.4.16.4</ecNumber>
    </recommendedName>
</protein>
<keyword evidence="7" id="KW-0732">Signal</keyword>
<dbReference type="GO" id="GO:0071555">
    <property type="term" value="P:cell wall organization"/>
    <property type="evidence" value="ECO:0007669"/>
    <property type="project" value="UniProtKB-KW"/>
</dbReference>
<dbReference type="SUPFAM" id="SSF56601">
    <property type="entry name" value="beta-lactamase/transpeptidase-like"/>
    <property type="match status" value="1"/>
</dbReference>
<gene>
    <name evidence="15" type="ORF">OFBG_01838</name>
</gene>
<accession>C3XC84</accession>
<comment type="catalytic activity">
    <reaction evidence="12">
        <text>Preferential cleavage: (Ac)2-L-Lys-D-Ala-|-D-Ala. Also transpeptidation of peptidyl-alanyl moieties that are N-acyl substituents of D-alanine.</text>
        <dbReference type="EC" id="3.4.16.4"/>
    </reaction>
</comment>
<evidence type="ECO:0000256" key="12">
    <source>
        <dbReference type="ARBA" id="ARBA00034000"/>
    </source>
</evidence>
<dbReference type="GO" id="GO:0006508">
    <property type="term" value="P:proteolysis"/>
    <property type="evidence" value="ECO:0007669"/>
    <property type="project" value="UniProtKB-KW"/>
</dbReference>
<dbReference type="UniPathway" id="UPA00219"/>
<dbReference type="InterPro" id="IPR018044">
    <property type="entry name" value="Peptidase_S11"/>
</dbReference>
<dbReference type="eggNOG" id="COG1686">
    <property type="taxonomic scope" value="Bacteria"/>
</dbReference>
<organism evidence="15 16">
    <name type="scientific">Oxalobacter formigenes OXCC13</name>
    <dbReference type="NCBI Taxonomy" id="556269"/>
    <lineage>
        <taxon>Bacteria</taxon>
        <taxon>Pseudomonadati</taxon>
        <taxon>Pseudomonadota</taxon>
        <taxon>Betaproteobacteria</taxon>
        <taxon>Burkholderiales</taxon>
        <taxon>Oxalobacteraceae</taxon>
        <taxon>Oxalobacter</taxon>
    </lineage>
</organism>
<dbReference type="STRING" id="847.BRW83_0248"/>
<evidence type="ECO:0000313" key="15">
    <source>
        <dbReference type="EMBL" id="EEO30810.1"/>
    </source>
</evidence>
<dbReference type="InterPro" id="IPR015956">
    <property type="entry name" value="Peniciliin-bd_prot_C_sf"/>
</dbReference>
<comment type="pathway">
    <text evidence="2">Cell wall biogenesis; peptidoglycan biosynthesis.</text>
</comment>
<dbReference type="InterPro" id="IPR012338">
    <property type="entry name" value="Beta-lactam/transpept-like"/>
</dbReference>
<keyword evidence="11" id="KW-0961">Cell wall biogenesis/degradation</keyword>
<evidence type="ECO:0000313" key="16">
    <source>
        <dbReference type="Proteomes" id="UP000005089"/>
    </source>
</evidence>
<evidence type="ECO:0000256" key="1">
    <source>
        <dbReference type="ARBA" id="ARBA00003217"/>
    </source>
</evidence>
<dbReference type="PRINTS" id="PR00725">
    <property type="entry name" value="DADACBPTASE1"/>
</dbReference>
<keyword evidence="5 15" id="KW-0121">Carboxypeptidase</keyword>
<keyword evidence="9" id="KW-0133">Cell shape</keyword>
<dbReference type="EMBL" id="GG658170">
    <property type="protein sequence ID" value="EEO30810.1"/>
    <property type="molecule type" value="Genomic_DNA"/>
</dbReference>
<dbReference type="Pfam" id="PF00768">
    <property type="entry name" value="Peptidase_S11"/>
    <property type="match status" value="1"/>
</dbReference>
<keyword evidence="10" id="KW-0573">Peptidoglycan synthesis</keyword>
<dbReference type="SMART" id="SM00936">
    <property type="entry name" value="PBP5_C"/>
    <property type="match status" value="1"/>
</dbReference>
<dbReference type="InterPro" id="IPR001967">
    <property type="entry name" value="Peptidase_S11_N"/>
</dbReference>
<comment type="similarity">
    <text evidence="3 13">Belongs to the peptidase S11 family.</text>
</comment>
<evidence type="ECO:0000256" key="8">
    <source>
        <dbReference type="ARBA" id="ARBA00022801"/>
    </source>
</evidence>